<protein>
    <submittedName>
        <fullName evidence="2">Unannotated protein</fullName>
    </submittedName>
</protein>
<proteinExistence type="predicted"/>
<evidence type="ECO:0000256" key="1">
    <source>
        <dbReference type="SAM" id="MobiDB-lite"/>
    </source>
</evidence>
<dbReference type="AlphaFoldDB" id="A0A6J7ID36"/>
<gene>
    <name evidence="2" type="ORF">UFOPK3564_02274</name>
</gene>
<evidence type="ECO:0000313" key="2">
    <source>
        <dbReference type="EMBL" id="CAB4929118.1"/>
    </source>
</evidence>
<reference evidence="2" key="1">
    <citation type="submission" date="2020-05" db="EMBL/GenBank/DDBJ databases">
        <authorList>
            <person name="Chiriac C."/>
            <person name="Salcher M."/>
            <person name="Ghai R."/>
            <person name="Kavagutti S V."/>
        </authorList>
    </citation>
    <scope>NUCLEOTIDE SEQUENCE</scope>
</reference>
<organism evidence="2">
    <name type="scientific">freshwater metagenome</name>
    <dbReference type="NCBI Taxonomy" id="449393"/>
    <lineage>
        <taxon>unclassified sequences</taxon>
        <taxon>metagenomes</taxon>
        <taxon>ecological metagenomes</taxon>
    </lineage>
</organism>
<dbReference type="EMBL" id="CAFBMK010000151">
    <property type="protein sequence ID" value="CAB4929118.1"/>
    <property type="molecule type" value="Genomic_DNA"/>
</dbReference>
<feature type="region of interest" description="Disordered" evidence="1">
    <location>
        <begin position="1"/>
        <end position="80"/>
    </location>
</feature>
<accession>A0A6J7ID36</accession>
<name>A0A6J7ID36_9ZZZZ</name>
<sequence length="80" mass="8282">MPWLPGRPSGNRPAPGAARPRRAGRPATTDRLAGLRRTAATGVPGASSDARSDGPGWRVNAHRGVTTRQPPGNIRGAGRP</sequence>
<feature type="compositionally biased region" description="Low complexity" evidence="1">
    <location>
        <begin position="1"/>
        <end position="18"/>
    </location>
</feature>